<dbReference type="PANTHER" id="PTHR13634:SF0">
    <property type="entry name" value="RIBOSOME BIOGENESIS PROTEIN BRX1 HOMOLOG"/>
    <property type="match status" value="1"/>
</dbReference>
<dbReference type="AlphaFoldDB" id="A0AA38ZXX0"/>
<feature type="compositionally biased region" description="Basic and acidic residues" evidence="5">
    <location>
        <begin position="15"/>
        <end position="27"/>
    </location>
</feature>
<dbReference type="EMBL" id="JARBHA010000007">
    <property type="protein sequence ID" value="KAJ9697341.1"/>
    <property type="molecule type" value="Genomic_DNA"/>
</dbReference>
<dbReference type="GO" id="GO:0005730">
    <property type="term" value="C:nucleolus"/>
    <property type="evidence" value="ECO:0007669"/>
    <property type="project" value="UniProtKB-SubCell"/>
</dbReference>
<comment type="similarity">
    <text evidence="2">Belongs to the BRX1 family.</text>
</comment>
<reference evidence="8 9" key="1">
    <citation type="journal article" date="2023" name="BMC Biotechnol.">
        <title>Vitis rotundifolia cv Carlos genome sequencing.</title>
        <authorList>
            <person name="Huff M."/>
            <person name="Hulse-Kemp A."/>
            <person name="Scheffler B."/>
            <person name="Youngblood R."/>
            <person name="Simpson S."/>
            <person name="Babiker E."/>
            <person name="Staton M."/>
        </authorList>
    </citation>
    <scope>NUCLEOTIDE SEQUENCE [LARGE SCALE GENOMIC DNA]</scope>
    <source>
        <tissue evidence="8">Leaf</tissue>
    </source>
</reference>
<proteinExistence type="inferred from homology"/>
<evidence type="ECO:0000256" key="5">
    <source>
        <dbReference type="SAM" id="MobiDB-lite"/>
    </source>
</evidence>
<keyword evidence="3" id="KW-0690">Ribosome biogenesis</keyword>
<evidence type="ECO:0000313" key="8">
    <source>
        <dbReference type="EMBL" id="KAJ9697341.1"/>
    </source>
</evidence>
<feature type="region of interest" description="Disordered" evidence="5">
    <location>
        <begin position="1"/>
        <end position="47"/>
    </location>
</feature>
<dbReference type="GO" id="GO:0000027">
    <property type="term" value="P:ribosomal large subunit assembly"/>
    <property type="evidence" value="ECO:0007669"/>
    <property type="project" value="TreeGrafter"/>
</dbReference>
<dbReference type="InterPro" id="IPR007109">
    <property type="entry name" value="Brix"/>
</dbReference>
<evidence type="ECO:0000256" key="4">
    <source>
        <dbReference type="ARBA" id="ARBA00023242"/>
    </source>
</evidence>
<feature type="transmembrane region" description="Helical" evidence="6">
    <location>
        <begin position="200"/>
        <end position="221"/>
    </location>
</feature>
<feature type="domain" description="Brix" evidence="7">
    <location>
        <begin position="70"/>
        <end position="177"/>
    </location>
</feature>
<dbReference type="GO" id="GO:0006364">
    <property type="term" value="P:rRNA processing"/>
    <property type="evidence" value="ECO:0007669"/>
    <property type="project" value="InterPro"/>
</dbReference>
<accession>A0AA38ZXX0</accession>
<name>A0AA38ZXX0_VITRO</name>
<comment type="subcellular location">
    <subcellularLocation>
        <location evidence="1">Nucleus</location>
        <location evidence="1">Nucleolus</location>
    </subcellularLocation>
</comment>
<keyword evidence="6" id="KW-0472">Membrane</keyword>
<dbReference type="InterPro" id="IPR026532">
    <property type="entry name" value="BRX1"/>
</dbReference>
<evidence type="ECO:0000313" key="9">
    <source>
        <dbReference type="Proteomes" id="UP001168098"/>
    </source>
</evidence>
<evidence type="ECO:0000256" key="6">
    <source>
        <dbReference type="SAM" id="Phobius"/>
    </source>
</evidence>
<gene>
    <name evidence="8" type="ORF">PVL29_009238</name>
</gene>
<evidence type="ECO:0000256" key="3">
    <source>
        <dbReference type="ARBA" id="ARBA00022517"/>
    </source>
</evidence>
<keyword evidence="9" id="KW-1185">Reference proteome</keyword>
<evidence type="ECO:0000259" key="7">
    <source>
        <dbReference type="Pfam" id="PF04427"/>
    </source>
</evidence>
<evidence type="ECO:0000256" key="1">
    <source>
        <dbReference type="ARBA" id="ARBA00004604"/>
    </source>
</evidence>
<comment type="caution">
    <text evidence="8">The sequence shown here is derived from an EMBL/GenBank/DDBJ whole genome shotgun (WGS) entry which is preliminary data.</text>
</comment>
<keyword evidence="4" id="KW-0539">Nucleus</keyword>
<dbReference type="GO" id="GO:0019843">
    <property type="term" value="F:rRNA binding"/>
    <property type="evidence" value="ECO:0007669"/>
    <property type="project" value="InterPro"/>
</dbReference>
<evidence type="ECO:0000256" key="2">
    <source>
        <dbReference type="ARBA" id="ARBA00006369"/>
    </source>
</evidence>
<dbReference type="Pfam" id="PF04427">
    <property type="entry name" value="Brix"/>
    <property type="match status" value="1"/>
</dbReference>
<sequence length="250" mass="28906">MGKKRKHSEANVAELPKKDFDAPERPKQTLLGWKDPTPTETKETESSSPIFHNKELFSCSCRISYRIFILRILSLPHTKKYNKVESNESKGATLNELIELKNCYSYLYLWMAKCPNGPSVKFMVDVVHTMEELKLTRNHLKGSRPFLTFSTNFDKDPLSSIFLCCVSLLVQFFFFFFMNYQLNKLGFGGVFVGEPFCVNHLTFVFLKASLFLVSYFISDLFGPICNKRKVKVKVKAYMTSIKVDSNFKFN</sequence>
<dbReference type="PANTHER" id="PTHR13634">
    <property type="entry name" value="RIBOSOME BIOGENESIS PROTEIN BRIX"/>
    <property type="match status" value="1"/>
</dbReference>
<organism evidence="8 9">
    <name type="scientific">Vitis rotundifolia</name>
    <name type="common">Muscadine grape</name>
    <dbReference type="NCBI Taxonomy" id="103349"/>
    <lineage>
        <taxon>Eukaryota</taxon>
        <taxon>Viridiplantae</taxon>
        <taxon>Streptophyta</taxon>
        <taxon>Embryophyta</taxon>
        <taxon>Tracheophyta</taxon>
        <taxon>Spermatophyta</taxon>
        <taxon>Magnoliopsida</taxon>
        <taxon>eudicotyledons</taxon>
        <taxon>Gunneridae</taxon>
        <taxon>Pentapetalae</taxon>
        <taxon>rosids</taxon>
        <taxon>Vitales</taxon>
        <taxon>Vitaceae</taxon>
        <taxon>Viteae</taxon>
        <taxon>Vitis</taxon>
    </lineage>
</organism>
<dbReference type="Proteomes" id="UP001168098">
    <property type="component" value="Unassembled WGS sequence"/>
</dbReference>
<keyword evidence="6" id="KW-1133">Transmembrane helix</keyword>
<keyword evidence="6" id="KW-0812">Transmembrane</keyword>
<feature type="transmembrane region" description="Helical" evidence="6">
    <location>
        <begin position="161"/>
        <end position="180"/>
    </location>
</feature>
<protein>
    <recommendedName>
        <fullName evidence="7">Brix domain-containing protein</fullName>
    </recommendedName>
</protein>